<dbReference type="InterPro" id="IPR018028">
    <property type="entry name" value="Catalase"/>
</dbReference>
<evidence type="ECO:0000256" key="9">
    <source>
        <dbReference type="RuleBase" id="RU000498"/>
    </source>
</evidence>
<dbReference type="SMART" id="SM01060">
    <property type="entry name" value="Catalase"/>
    <property type="match status" value="1"/>
</dbReference>
<evidence type="ECO:0000256" key="1">
    <source>
        <dbReference type="ARBA" id="ARBA00005329"/>
    </source>
</evidence>
<keyword evidence="6 8" id="KW-0408">Iron</keyword>
<dbReference type="InterPro" id="IPR010582">
    <property type="entry name" value="Catalase_immune_responsive"/>
</dbReference>
<dbReference type="EC" id="1.11.1.6" evidence="9"/>
<proteinExistence type="inferred from homology"/>
<dbReference type="InterPro" id="IPR024711">
    <property type="entry name" value="Catalase_clade1/3"/>
</dbReference>
<keyword evidence="3 8" id="KW-0349">Heme</keyword>
<comment type="catalytic activity">
    <reaction evidence="9">
        <text>2 H2O2 = O2 + 2 H2O</text>
        <dbReference type="Rhea" id="RHEA:20309"/>
        <dbReference type="ChEBI" id="CHEBI:15377"/>
        <dbReference type="ChEBI" id="CHEBI:15379"/>
        <dbReference type="ChEBI" id="CHEBI:16240"/>
        <dbReference type="EC" id="1.11.1.6"/>
    </reaction>
</comment>
<dbReference type="GO" id="GO:0020037">
    <property type="term" value="F:heme binding"/>
    <property type="evidence" value="ECO:0007669"/>
    <property type="project" value="InterPro"/>
</dbReference>
<sequence>MGGILDPRTLPAQLIILIFIHEAWMLGISFAAGQNIYRDTSGCPIPSYTVSRTCGKWGPIVLEDITLISNLASFDRERVPERAIHALGAGAFGDFVVTHDISQYSKASVFSKVGLKTQVAVRFSTSRNGRSGPDMIRDPRGFAVRFYTEDGNFDIAGQNMPIFYFRDPMLLPAFIHSQRGREPKTNLPNPNYQWDLVCLRHDTLFQVMMLYSDWGTPDGYRYMDGYGVNTFVLINAANQPVYCKFHWKSHLGKKNMTHEDAAKARGQNVNYSLLDLTEAINNGDYPSWDFMIQVMTFEQADSFPYSVLDCTKLWPEDKYPLIPVGTMTLNRLPKNFHLEIEQLAFSPANLVPGIQPSLDRVLQARLFAYKDSQRHRIGNHFMQVPVNRPLHYPPYNLVRDGQMNMHQEFGFDNNFYPSSFDQARPDPSAEFVAWNTTGPVGRYDTLDEDNFTQAREWYESLSDNDRMAIAKNIAGDLNLKGCTNDIKARTAETFGLVHPELGRNIRLHTKTKEAVDAESFYSNFFQQLTSF</sequence>
<evidence type="ECO:0000256" key="2">
    <source>
        <dbReference type="ARBA" id="ARBA00022559"/>
    </source>
</evidence>
<dbReference type="InterPro" id="IPR002226">
    <property type="entry name" value="Catalase_haem_BS"/>
</dbReference>
<dbReference type="Pfam" id="PF06628">
    <property type="entry name" value="Catalase-rel"/>
    <property type="match status" value="1"/>
</dbReference>
<dbReference type="PROSITE" id="PS51402">
    <property type="entry name" value="CATALASE_3"/>
    <property type="match status" value="1"/>
</dbReference>
<keyword evidence="4 8" id="KW-0479">Metal-binding</keyword>
<dbReference type="GO" id="GO:0004096">
    <property type="term" value="F:catalase activity"/>
    <property type="evidence" value="ECO:0007669"/>
    <property type="project" value="UniProtKB-EC"/>
</dbReference>
<comment type="function">
    <text evidence="10">Catalyzes the degradation of hydrogen peroxide (H(2)O(2)) generated by peroxisomal oxidases to water and oxygen, thereby protecting cells from the toxic effects of hydrogen peroxide.</text>
</comment>
<dbReference type="GO" id="GO:0042744">
    <property type="term" value="P:hydrogen peroxide catabolic process"/>
    <property type="evidence" value="ECO:0007669"/>
    <property type="project" value="UniProtKB-KW"/>
</dbReference>
<keyword evidence="13" id="KW-1185">Reference proteome</keyword>
<gene>
    <name evidence="12" type="ORF">BEMITA_LOCUS1496</name>
</gene>
<evidence type="ECO:0000259" key="11">
    <source>
        <dbReference type="SMART" id="SM01060"/>
    </source>
</evidence>
<dbReference type="Pfam" id="PF00199">
    <property type="entry name" value="Catalase"/>
    <property type="match status" value="1"/>
</dbReference>
<dbReference type="Proteomes" id="UP001152759">
    <property type="component" value="Chromosome 1"/>
</dbReference>
<name>A0A9P0A1A6_BEMTA</name>
<dbReference type="InterPro" id="IPR020835">
    <property type="entry name" value="Catalase_sf"/>
</dbReference>
<dbReference type="GO" id="GO:0042542">
    <property type="term" value="P:response to hydrogen peroxide"/>
    <property type="evidence" value="ECO:0007669"/>
    <property type="project" value="TreeGrafter"/>
</dbReference>
<dbReference type="PANTHER" id="PTHR11465">
    <property type="entry name" value="CATALASE"/>
    <property type="match status" value="1"/>
</dbReference>
<dbReference type="SUPFAM" id="SSF56634">
    <property type="entry name" value="Heme-dependent catalase-like"/>
    <property type="match status" value="1"/>
</dbReference>
<comment type="cofactor">
    <cofactor evidence="8">
        <name>heme</name>
        <dbReference type="ChEBI" id="CHEBI:30413"/>
    </cofactor>
</comment>
<dbReference type="AlphaFoldDB" id="A0A9P0A1A6"/>
<dbReference type="PROSITE" id="PS00437">
    <property type="entry name" value="CATALASE_1"/>
    <property type="match status" value="1"/>
</dbReference>
<keyword evidence="7 9" id="KW-0376">Hydrogen peroxide</keyword>
<comment type="similarity">
    <text evidence="1 9">Belongs to the catalase family.</text>
</comment>
<dbReference type="PROSITE" id="PS00438">
    <property type="entry name" value="CATALASE_2"/>
    <property type="match status" value="1"/>
</dbReference>
<dbReference type="InterPro" id="IPR011614">
    <property type="entry name" value="Catalase_core"/>
</dbReference>
<dbReference type="GO" id="GO:0005739">
    <property type="term" value="C:mitochondrion"/>
    <property type="evidence" value="ECO:0007669"/>
    <property type="project" value="TreeGrafter"/>
</dbReference>
<dbReference type="InterPro" id="IPR024708">
    <property type="entry name" value="Catalase_AS"/>
</dbReference>
<evidence type="ECO:0000256" key="3">
    <source>
        <dbReference type="ARBA" id="ARBA00022617"/>
    </source>
</evidence>
<keyword evidence="5 9" id="KW-0560">Oxidoreductase</keyword>
<evidence type="ECO:0000256" key="5">
    <source>
        <dbReference type="ARBA" id="ARBA00023002"/>
    </source>
</evidence>
<keyword evidence="2 9" id="KW-0575">Peroxidase</keyword>
<organism evidence="12 13">
    <name type="scientific">Bemisia tabaci</name>
    <name type="common">Sweetpotato whitefly</name>
    <name type="synonym">Aleurodes tabaci</name>
    <dbReference type="NCBI Taxonomy" id="7038"/>
    <lineage>
        <taxon>Eukaryota</taxon>
        <taxon>Metazoa</taxon>
        <taxon>Ecdysozoa</taxon>
        <taxon>Arthropoda</taxon>
        <taxon>Hexapoda</taxon>
        <taxon>Insecta</taxon>
        <taxon>Pterygota</taxon>
        <taxon>Neoptera</taxon>
        <taxon>Paraneoptera</taxon>
        <taxon>Hemiptera</taxon>
        <taxon>Sternorrhyncha</taxon>
        <taxon>Aleyrodoidea</taxon>
        <taxon>Aleyrodidae</taxon>
        <taxon>Aleyrodinae</taxon>
        <taxon>Bemisia</taxon>
    </lineage>
</organism>
<dbReference type="GO" id="GO:0046872">
    <property type="term" value="F:metal ion binding"/>
    <property type="evidence" value="ECO:0007669"/>
    <property type="project" value="UniProtKB-KW"/>
</dbReference>
<accession>A0A9P0A1A6</accession>
<evidence type="ECO:0000256" key="6">
    <source>
        <dbReference type="ARBA" id="ARBA00023004"/>
    </source>
</evidence>
<evidence type="ECO:0000256" key="10">
    <source>
        <dbReference type="RuleBase" id="RU004142"/>
    </source>
</evidence>
<evidence type="ECO:0000256" key="7">
    <source>
        <dbReference type="ARBA" id="ARBA00023324"/>
    </source>
</evidence>
<dbReference type="EMBL" id="OU963862">
    <property type="protein sequence ID" value="CAH0381891.1"/>
    <property type="molecule type" value="Genomic_DNA"/>
</dbReference>
<evidence type="ECO:0000313" key="12">
    <source>
        <dbReference type="EMBL" id="CAH0381891.1"/>
    </source>
</evidence>
<feature type="binding site" description="axial binding residue" evidence="8">
    <location>
        <position position="369"/>
    </location>
    <ligand>
        <name>heme</name>
        <dbReference type="ChEBI" id="CHEBI:30413"/>
    </ligand>
    <ligandPart>
        <name>Fe</name>
        <dbReference type="ChEBI" id="CHEBI:18248"/>
    </ligandPart>
</feature>
<dbReference type="Gene3D" id="2.40.180.10">
    <property type="entry name" value="Catalase core domain"/>
    <property type="match status" value="1"/>
</dbReference>
<evidence type="ECO:0000256" key="8">
    <source>
        <dbReference type="PIRSR" id="PIRSR038928-2"/>
    </source>
</evidence>
<dbReference type="PIRSF" id="PIRSF038928">
    <property type="entry name" value="Catalase_clade1-3"/>
    <property type="match status" value="1"/>
</dbReference>
<reference evidence="12" key="1">
    <citation type="submission" date="2021-12" db="EMBL/GenBank/DDBJ databases">
        <authorList>
            <person name="King R."/>
        </authorList>
    </citation>
    <scope>NUCLEOTIDE SEQUENCE</scope>
</reference>
<dbReference type="PANTHER" id="PTHR11465:SF9">
    <property type="entry name" value="CATALASE"/>
    <property type="match status" value="1"/>
</dbReference>
<protein>
    <recommendedName>
        <fullName evidence="9">Catalase</fullName>
        <ecNumber evidence="9">1.11.1.6</ecNumber>
    </recommendedName>
</protein>
<dbReference type="GO" id="GO:0005777">
    <property type="term" value="C:peroxisome"/>
    <property type="evidence" value="ECO:0007669"/>
    <property type="project" value="TreeGrafter"/>
</dbReference>
<dbReference type="PRINTS" id="PR00067">
    <property type="entry name" value="CATALASE"/>
</dbReference>
<feature type="domain" description="Catalase core" evidence="11">
    <location>
        <begin position="38"/>
        <end position="424"/>
    </location>
</feature>
<evidence type="ECO:0000313" key="13">
    <source>
        <dbReference type="Proteomes" id="UP001152759"/>
    </source>
</evidence>
<evidence type="ECO:0000256" key="4">
    <source>
        <dbReference type="ARBA" id="ARBA00022723"/>
    </source>
</evidence>